<proteinExistence type="predicted"/>
<keyword evidence="3" id="KW-1185">Reference proteome</keyword>
<accession>B3PNG1</accession>
<dbReference type="KEGG" id="mat:MARTH_orf842"/>
<evidence type="ECO:0000256" key="1">
    <source>
        <dbReference type="SAM" id="Phobius"/>
    </source>
</evidence>
<feature type="transmembrane region" description="Helical" evidence="1">
    <location>
        <begin position="24"/>
        <end position="49"/>
    </location>
</feature>
<organism evidence="2 3">
    <name type="scientific">Metamycoplasma arthritidis (strain 158L3-1)</name>
    <name type="common">Mycoplasma arthritidis</name>
    <dbReference type="NCBI Taxonomy" id="243272"/>
    <lineage>
        <taxon>Bacteria</taxon>
        <taxon>Bacillati</taxon>
        <taxon>Mycoplasmatota</taxon>
        <taxon>Mycoplasmoidales</taxon>
        <taxon>Metamycoplasmataceae</taxon>
        <taxon>Metamycoplasma</taxon>
    </lineage>
</organism>
<dbReference type="HOGENOM" id="CLU_3027388_0_0_14"/>
<dbReference type="AlphaFoldDB" id="B3PNG1"/>
<evidence type="ECO:0000313" key="3">
    <source>
        <dbReference type="Proteomes" id="UP000008812"/>
    </source>
</evidence>
<sequence length="55" mass="6182">MNNNDNINFNSLKRSQWKRALKKGLSIAGILLVVIVGLIITGFAIWGIFGMWSDF</sequence>
<dbReference type="RefSeq" id="WP_012498520.1">
    <property type="nucleotide sequence ID" value="NC_011025.1"/>
</dbReference>
<evidence type="ECO:0000313" key="2">
    <source>
        <dbReference type="EMBL" id="ACF07563.1"/>
    </source>
</evidence>
<dbReference type="STRING" id="243272.MARTH_orf842"/>
<name>B3PNG1_META1</name>
<gene>
    <name evidence="2" type="ordered locus">MARTH_orf842</name>
</gene>
<reference evidence="2 3" key="1">
    <citation type="journal article" date="2008" name="Infect. Immun.">
        <title>Genome of Mycoplasma arthritidis.</title>
        <authorList>
            <person name="Dybvig K."/>
            <person name="Zuhua C."/>
            <person name="Lao P."/>
            <person name="Jordan D.S."/>
            <person name="French C.T."/>
            <person name="Tu A.H."/>
            <person name="Loraine A.E."/>
        </authorList>
    </citation>
    <scope>NUCLEOTIDE SEQUENCE [LARGE SCALE GENOMIC DNA]</scope>
    <source>
        <strain evidence="2 3">158L3-1</strain>
    </source>
</reference>
<protein>
    <submittedName>
        <fullName evidence="2">Uncharacterized protein</fullName>
    </submittedName>
</protein>
<dbReference type="Proteomes" id="UP000008812">
    <property type="component" value="Chromosome"/>
</dbReference>
<keyword evidence="1" id="KW-0472">Membrane</keyword>
<keyword evidence="1" id="KW-1133">Transmembrane helix</keyword>
<keyword evidence="1" id="KW-0812">Transmembrane</keyword>
<dbReference type="EMBL" id="CP001047">
    <property type="protein sequence ID" value="ACF07563.1"/>
    <property type="molecule type" value="Genomic_DNA"/>
</dbReference>